<dbReference type="Proteomes" id="UP000287224">
    <property type="component" value="Unassembled WGS sequence"/>
</dbReference>
<evidence type="ECO:0000313" key="2">
    <source>
        <dbReference type="Proteomes" id="UP000287224"/>
    </source>
</evidence>
<protein>
    <submittedName>
        <fullName evidence="1">Uncharacterized protein</fullName>
    </submittedName>
</protein>
<gene>
    <name evidence="1" type="ORF">KDAU_12550</name>
</gene>
<name>A0A401ZAT9_9CHLR</name>
<organism evidence="1 2">
    <name type="scientific">Dictyobacter aurantiacus</name>
    <dbReference type="NCBI Taxonomy" id="1936993"/>
    <lineage>
        <taxon>Bacteria</taxon>
        <taxon>Bacillati</taxon>
        <taxon>Chloroflexota</taxon>
        <taxon>Ktedonobacteria</taxon>
        <taxon>Ktedonobacterales</taxon>
        <taxon>Dictyobacteraceae</taxon>
        <taxon>Dictyobacter</taxon>
    </lineage>
</organism>
<accession>A0A401ZAT9</accession>
<sequence length="84" mass="8888">MPFIFFAKRKKGNKKNENASVDAGLAPESRGKLGIYGWASKSWGDGKPGQARHLRMGVQIVGGRKAGASPASTTICVVFLLRGG</sequence>
<dbReference type="EMBL" id="BIFQ01000001">
    <property type="protein sequence ID" value="GCE03926.1"/>
    <property type="molecule type" value="Genomic_DNA"/>
</dbReference>
<evidence type="ECO:0000313" key="1">
    <source>
        <dbReference type="EMBL" id="GCE03926.1"/>
    </source>
</evidence>
<dbReference type="AlphaFoldDB" id="A0A401ZAT9"/>
<proteinExistence type="predicted"/>
<reference evidence="2" key="1">
    <citation type="submission" date="2018-12" db="EMBL/GenBank/DDBJ databases">
        <title>Tengunoibacter tsumagoiensis gen. nov., sp. nov., Dictyobacter kobayashii sp. nov., D. alpinus sp. nov., and D. joshuensis sp. nov. and description of Dictyobacteraceae fam. nov. within the order Ktedonobacterales isolated from Tengu-no-mugimeshi.</title>
        <authorList>
            <person name="Wang C.M."/>
            <person name="Zheng Y."/>
            <person name="Sakai Y."/>
            <person name="Toyoda A."/>
            <person name="Minakuchi Y."/>
            <person name="Abe K."/>
            <person name="Yokota A."/>
            <person name="Yabe S."/>
        </authorList>
    </citation>
    <scope>NUCLEOTIDE SEQUENCE [LARGE SCALE GENOMIC DNA]</scope>
    <source>
        <strain evidence="2">S-27</strain>
    </source>
</reference>
<keyword evidence="2" id="KW-1185">Reference proteome</keyword>
<comment type="caution">
    <text evidence="1">The sequence shown here is derived from an EMBL/GenBank/DDBJ whole genome shotgun (WGS) entry which is preliminary data.</text>
</comment>